<evidence type="ECO:0000313" key="3">
    <source>
        <dbReference type="Proteomes" id="UP001295684"/>
    </source>
</evidence>
<dbReference type="AlphaFoldDB" id="A0AAD1UC93"/>
<name>A0AAD1UC93_EUPCR</name>
<dbReference type="Proteomes" id="UP001295684">
    <property type="component" value="Unassembled WGS sequence"/>
</dbReference>
<feature type="region of interest" description="Disordered" evidence="1">
    <location>
        <begin position="68"/>
        <end position="98"/>
    </location>
</feature>
<reference evidence="2" key="1">
    <citation type="submission" date="2023-07" db="EMBL/GenBank/DDBJ databases">
        <authorList>
            <consortium name="AG Swart"/>
            <person name="Singh M."/>
            <person name="Singh A."/>
            <person name="Seah K."/>
            <person name="Emmerich C."/>
        </authorList>
    </citation>
    <scope>NUCLEOTIDE SEQUENCE</scope>
    <source>
        <strain evidence="2">DP1</strain>
    </source>
</reference>
<protein>
    <submittedName>
        <fullName evidence="2">Uncharacterized protein</fullName>
    </submittedName>
</protein>
<evidence type="ECO:0000313" key="2">
    <source>
        <dbReference type="EMBL" id="CAI2366197.1"/>
    </source>
</evidence>
<keyword evidence="3" id="KW-1185">Reference proteome</keyword>
<gene>
    <name evidence="2" type="ORF">ECRASSUSDP1_LOCUS7468</name>
</gene>
<evidence type="ECO:0000256" key="1">
    <source>
        <dbReference type="SAM" id="MobiDB-lite"/>
    </source>
</evidence>
<comment type="caution">
    <text evidence="2">The sequence shown here is derived from an EMBL/GenBank/DDBJ whole genome shotgun (WGS) entry which is preliminary data.</text>
</comment>
<organism evidence="2 3">
    <name type="scientific">Euplotes crassus</name>
    <dbReference type="NCBI Taxonomy" id="5936"/>
    <lineage>
        <taxon>Eukaryota</taxon>
        <taxon>Sar</taxon>
        <taxon>Alveolata</taxon>
        <taxon>Ciliophora</taxon>
        <taxon>Intramacronucleata</taxon>
        <taxon>Spirotrichea</taxon>
        <taxon>Hypotrichia</taxon>
        <taxon>Euplotida</taxon>
        <taxon>Euplotidae</taxon>
        <taxon>Moneuplotes</taxon>
    </lineage>
</organism>
<dbReference type="EMBL" id="CAMPGE010007277">
    <property type="protein sequence ID" value="CAI2366197.1"/>
    <property type="molecule type" value="Genomic_DNA"/>
</dbReference>
<proteinExistence type="predicted"/>
<feature type="compositionally biased region" description="Polar residues" evidence="1">
    <location>
        <begin position="76"/>
        <end position="86"/>
    </location>
</feature>
<sequence>MEGGFGQMLPSSPVTPRYINSGNYLYVADYYNPNKVLSFDGFTSSPYYLRRHKSVAKNKDLKNITTKFGKSKQRRSTISGSPTKSVRCSPAKKSLTDRPRRGGILARKNLTCKHESNKLEMLMNLIYRTPNVDLIENRIDGLIRSSSILDKVEKRVAHSGIKTYRFSPNLLKKIIPKKIKFSKFKYNPPLKKENTKDVVKHSLKDQIVLDERQEKKKMDKFAQICLKMFTNSITKRVRAKQRKDRFGEITKINDRLRAKTKIVRIREKELKDNKSLGAVAEVRGCWRQEDLDLI</sequence>
<accession>A0AAD1UC93</accession>